<dbReference type="InterPro" id="IPR005467">
    <property type="entry name" value="His_kinase_dom"/>
</dbReference>
<evidence type="ECO:0000256" key="5">
    <source>
        <dbReference type="SAM" id="Coils"/>
    </source>
</evidence>
<feature type="coiled-coil region" evidence="5">
    <location>
        <begin position="242"/>
        <end position="284"/>
    </location>
</feature>
<keyword evidence="6" id="KW-0472">Membrane</keyword>
<dbReference type="InterPro" id="IPR003661">
    <property type="entry name" value="HisK_dim/P_dom"/>
</dbReference>
<keyword evidence="8" id="KW-0418">Kinase</keyword>
<gene>
    <name evidence="8" type="primary">barA_1</name>
    <name evidence="8" type="ORF">ADICEAN_01365</name>
</gene>
<dbReference type="SMART" id="SM00388">
    <property type="entry name" value="HisKA"/>
    <property type="match status" value="1"/>
</dbReference>
<sequence length="627" mass="71322">MAILRRLTNSTKIKVFVAFGLLTVGLVVALYFAITSFRQISDSAEMLAEPNPRPAHLSHLLTSLAEAESHLRAYSLSQNESFLSSYEKNTNEILHQFDTLQYLTQGERGKRQLDTLYTLITNKIAGLNEFMELKAQLDQQTFTDKALKRLDQTTSSPIRVNKALQKTETEVRRDLPPAPHVRMEPVERKGFLNKLFGKDKKSPVITTPDSSLVATTREVFVDTVVLTQPVADSLVSDMRKILRELQQEESSNRRQLSQQELTLLANDQEIMEQIRRMIRLMEQEEAAVTTGRILKARRMVDDASLIIFLISCTGLLTSFIFVLLIIRDISRSNFYKLQLEKARHKAEKLRHVKEQFLANMSHEIRTPLNAIVGFSEQLQQQDLKPQQKEQIDAIRFSSDFLLSTVNDILDMSKIEAGQVRFEKVDFDLLDILHHTASLLEGRAEAKSLHFSTDFPIAPAYLKGDPFRLQQILYNLMGNAIKFTDAGEVKMRCRVRDNGFGKYLVDLTVLDSGIGIPADKVNSIFDSFTQADASITRRYGGSGLGLAITKKLVQLQGGEISVRTREGRGTVFYITIPYQKGKPVEKQQSRPVHVPQQWQHKRVLVVDDDSLNVLLLQTILRKWKNPNR</sequence>
<feature type="transmembrane region" description="Helical" evidence="6">
    <location>
        <begin position="15"/>
        <end position="34"/>
    </location>
</feature>
<protein>
    <recommendedName>
        <fullName evidence="2">histidine kinase</fullName>
        <ecNumber evidence="2">2.7.13.3</ecNumber>
    </recommendedName>
</protein>
<evidence type="ECO:0000313" key="8">
    <source>
        <dbReference type="EMBL" id="EMR03516.1"/>
    </source>
</evidence>
<organism evidence="8 9">
    <name type="scientific">Cesiribacter andamanensis AMV16</name>
    <dbReference type="NCBI Taxonomy" id="1279009"/>
    <lineage>
        <taxon>Bacteria</taxon>
        <taxon>Pseudomonadati</taxon>
        <taxon>Bacteroidota</taxon>
        <taxon>Cytophagia</taxon>
        <taxon>Cytophagales</taxon>
        <taxon>Cesiribacteraceae</taxon>
        <taxon>Cesiribacter</taxon>
    </lineage>
</organism>
<dbReference type="PANTHER" id="PTHR45339:SF1">
    <property type="entry name" value="HYBRID SIGNAL TRANSDUCTION HISTIDINE KINASE J"/>
    <property type="match status" value="1"/>
</dbReference>
<dbReference type="SUPFAM" id="SSF47384">
    <property type="entry name" value="Homodimeric domain of signal transducing histidine kinase"/>
    <property type="match status" value="1"/>
</dbReference>
<dbReference type="SMART" id="SM00387">
    <property type="entry name" value="HATPase_c"/>
    <property type="match status" value="1"/>
</dbReference>
<name>M7N8H4_9BACT</name>
<comment type="caution">
    <text evidence="8">The sequence shown here is derived from an EMBL/GenBank/DDBJ whole genome shotgun (WGS) entry which is preliminary data.</text>
</comment>
<keyword evidence="4" id="KW-0902">Two-component regulatory system</keyword>
<dbReference type="FunFam" id="3.30.565.10:FF:000010">
    <property type="entry name" value="Sensor histidine kinase RcsC"/>
    <property type="match status" value="1"/>
</dbReference>
<dbReference type="InterPro" id="IPR036097">
    <property type="entry name" value="HisK_dim/P_sf"/>
</dbReference>
<evidence type="ECO:0000259" key="7">
    <source>
        <dbReference type="PROSITE" id="PS50109"/>
    </source>
</evidence>
<feature type="domain" description="Histidine kinase" evidence="7">
    <location>
        <begin position="359"/>
        <end position="579"/>
    </location>
</feature>
<dbReference type="PRINTS" id="PR00344">
    <property type="entry name" value="BCTRLSENSOR"/>
</dbReference>
<dbReference type="eggNOG" id="COG4251">
    <property type="taxonomic scope" value="Bacteria"/>
</dbReference>
<dbReference type="CDD" id="cd00082">
    <property type="entry name" value="HisKA"/>
    <property type="match status" value="1"/>
</dbReference>
<dbReference type="Pfam" id="PF05227">
    <property type="entry name" value="CHASE3"/>
    <property type="match status" value="1"/>
</dbReference>
<reference evidence="8 9" key="1">
    <citation type="journal article" date="2013" name="Genome Announc.">
        <title>Draft Genome Sequence of Cesiribacter andamanensis Strain AMV16T, Isolated from a Soil Sample from a Mud Volcano in the Andaman Islands, India.</title>
        <authorList>
            <person name="Shivaji S."/>
            <person name="Ara S."/>
            <person name="Begum Z."/>
            <person name="Srinivas T.N."/>
            <person name="Singh A."/>
            <person name="Kumar Pinnaka A."/>
        </authorList>
    </citation>
    <scope>NUCLEOTIDE SEQUENCE [LARGE SCALE GENOMIC DNA]</scope>
    <source>
        <strain evidence="8 9">AMV16</strain>
    </source>
</reference>
<dbReference type="EMBL" id="AODQ01000024">
    <property type="protein sequence ID" value="EMR03516.1"/>
    <property type="molecule type" value="Genomic_DNA"/>
</dbReference>
<keyword evidence="5" id="KW-0175">Coiled coil</keyword>
<feature type="transmembrane region" description="Helical" evidence="6">
    <location>
        <begin position="305"/>
        <end position="326"/>
    </location>
</feature>
<dbReference type="GO" id="GO:0000155">
    <property type="term" value="F:phosphorelay sensor kinase activity"/>
    <property type="evidence" value="ECO:0007669"/>
    <property type="project" value="InterPro"/>
</dbReference>
<evidence type="ECO:0000256" key="3">
    <source>
        <dbReference type="ARBA" id="ARBA00022553"/>
    </source>
</evidence>
<dbReference type="Gene3D" id="1.10.287.130">
    <property type="match status" value="1"/>
</dbReference>
<keyword evidence="3" id="KW-0597">Phosphoprotein</keyword>
<keyword evidence="9" id="KW-1185">Reference proteome</keyword>
<dbReference type="Gene3D" id="3.30.565.10">
    <property type="entry name" value="Histidine kinase-like ATPase, C-terminal domain"/>
    <property type="match status" value="1"/>
</dbReference>
<accession>M7N8H4</accession>
<dbReference type="PANTHER" id="PTHR45339">
    <property type="entry name" value="HYBRID SIGNAL TRANSDUCTION HISTIDINE KINASE J"/>
    <property type="match status" value="1"/>
</dbReference>
<dbReference type="EC" id="2.7.13.3" evidence="2"/>
<dbReference type="PATRIC" id="fig|1279009.4.peg.1383"/>
<dbReference type="InterPro" id="IPR036890">
    <property type="entry name" value="HATPase_C_sf"/>
</dbReference>
<dbReference type="InterPro" id="IPR003594">
    <property type="entry name" value="HATPase_dom"/>
</dbReference>
<evidence type="ECO:0000256" key="1">
    <source>
        <dbReference type="ARBA" id="ARBA00000085"/>
    </source>
</evidence>
<dbReference type="SUPFAM" id="SSF55874">
    <property type="entry name" value="ATPase domain of HSP90 chaperone/DNA topoisomerase II/histidine kinase"/>
    <property type="match status" value="1"/>
</dbReference>
<evidence type="ECO:0000313" key="9">
    <source>
        <dbReference type="Proteomes" id="UP000011910"/>
    </source>
</evidence>
<evidence type="ECO:0000256" key="2">
    <source>
        <dbReference type="ARBA" id="ARBA00012438"/>
    </source>
</evidence>
<proteinExistence type="predicted"/>
<evidence type="ECO:0000256" key="6">
    <source>
        <dbReference type="SAM" id="Phobius"/>
    </source>
</evidence>
<dbReference type="Proteomes" id="UP000011910">
    <property type="component" value="Unassembled WGS sequence"/>
</dbReference>
<dbReference type="Pfam" id="PF02518">
    <property type="entry name" value="HATPase_c"/>
    <property type="match status" value="1"/>
</dbReference>
<dbReference type="PROSITE" id="PS50109">
    <property type="entry name" value="HIS_KIN"/>
    <property type="match status" value="1"/>
</dbReference>
<dbReference type="AlphaFoldDB" id="M7N8H4"/>
<dbReference type="Pfam" id="PF00512">
    <property type="entry name" value="HisKA"/>
    <property type="match status" value="1"/>
</dbReference>
<keyword evidence="6" id="KW-1133">Transmembrane helix</keyword>
<evidence type="ECO:0000256" key="4">
    <source>
        <dbReference type="ARBA" id="ARBA00023012"/>
    </source>
</evidence>
<dbReference type="InterPro" id="IPR007891">
    <property type="entry name" value="CHASE3"/>
</dbReference>
<keyword evidence="6" id="KW-0812">Transmembrane</keyword>
<keyword evidence="8" id="KW-0808">Transferase</keyword>
<dbReference type="STRING" id="1279009.ADICEAN_01365"/>
<dbReference type="InterPro" id="IPR004358">
    <property type="entry name" value="Sig_transdc_His_kin-like_C"/>
</dbReference>
<comment type="catalytic activity">
    <reaction evidence="1">
        <text>ATP + protein L-histidine = ADP + protein N-phospho-L-histidine.</text>
        <dbReference type="EC" id="2.7.13.3"/>
    </reaction>
</comment>
<dbReference type="CDD" id="cd16922">
    <property type="entry name" value="HATPase_EvgS-ArcB-TorS-like"/>
    <property type="match status" value="1"/>
</dbReference>